<dbReference type="EMBL" id="BRXZ01000567">
    <property type="protein sequence ID" value="GMH47324.1"/>
    <property type="molecule type" value="Genomic_DNA"/>
</dbReference>
<feature type="compositionally biased region" description="Acidic residues" evidence="1">
    <location>
        <begin position="16"/>
        <end position="37"/>
    </location>
</feature>
<proteinExistence type="predicted"/>
<gene>
    <name evidence="2" type="ORF">TrRE_jg2642</name>
</gene>
<keyword evidence="3" id="KW-1185">Reference proteome</keyword>
<name>A0A9W6Z4V3_9STRA</name>
<accession>A0A9W6Z4V3</accession>
<evidence type="ECO:0000313" key="3">
    <source>
        <dbReference type="Proteomes" id="UP001165082"/>
    </source>
</evidence>
<reference evidence="2" key="1">
    <citation type="submission" date="2022-07" db="EMBL/GenBank/DDBJ databases">
        <title>Genome analysis of Parmales, a sister group of diatoms, reveals the evolutionary specialization of diatoms from phago-mixotrophs to photoautotrophs.</title>
        <authorList>
            <person name="Ban H."/>
            <person name="Sato S."/>
            <person name="Yoshikawa S."/>
            <person name="Kazumasa Y."/>
            <person name="Nakamura Y."/>
            <person name="Ichinomiya M."/>
            <person name="Saitoh K."/>
            <person name="Sato N."/>
            <person name="Blanc-Mathieu R."/>
            <person name="Endo H."/>
            <person name="Kuwata A."/>
            <person name="Ogata H."/>
        </authorList>
    </citation>
    <scope>NUCLEOTIDE SEQUENCE</scope>
</reference>
<organism evidence="2 3">
    <name type="scientific">Triparma retinervis</name>
    <dbReference type="NCBI Taxonomy" id="2557542"/>
    <lineage>
        <taxon>Eukaryota</taxon>
        <taxon>Sar</taxon>
        <taxon>Stramenopiles</taxon>
        <taxon>Ochrophyta</taxon>
        <taxon>Bolidophyceae</taxon>
        <taxon>Parmales</taxon>
        <taxon>Triparmaceae</taxon>
        <taxon>Triparma</taxon>
    </lineage>
</organism>
<evidence type="ECO:0000313" key="2">
    <source>
        <dbReference type="EMBL" id="GMH47324.1"/>
    </source>
</evidence>
<sequence>MKYLKAIEALAPHTEGEEEEGEEEKEEDGFDADADTDDSVSELFEIEAIRGVRTKDYTGNRTDTLKVEVKWVGYESPTLEPIEEVVESAPDLVMRAVLENMMSESSADTSTASATGGEFAVRFDPRLSKLGFRVKDVVDPTVGANVVLVAGIGKESPALTQDSFKEYMGERLSGFLARCDVGEKPCPGLMISRVAGEVPKDTHDVRRAILRKREEGAGSMVEITLSPYKTNEAETKETIEAGKAAPAATKDKAKAPTAAPDAAPKTKKKAASLAQDRIIPLTHDDEMTAHSSDRLTEQHAKRLAHAAVVKATGGESIPVVIDASTSASKFHLDPTTLESLNKWHSDFVTKDDPKTTGNKHSKLVKSDDLAELWDILGPVYEKSGFLLYTANCILYADGEVSLIYPHLDAHHHFKERVTIVLELTSTSNEEEALHFLMPDGKEMRMPQGEQLLSVSTSGAMMTHYAYVSGKYGPRRVLALFLYLSEFEKELEAGERTEPHYFPSGPLQAVHDAHVEVILNDEPMKDLETGSGSVLELIRAAAKNDDDGSAKAAVPSSSATQPLPQPSGAEAQPLYDDVQSCPNKCSQQKSIFFPPRLSQNKISPEMLWQCLSRP</sequence>
<dbReference type="Gene3D" id="2.40.50.40">
    <property type="match status" value="1"/>
</dbReference>
<comment type="caution">
    <text evidence="2">The sequence shown here is derived from an EMBL/GenBank/DDBJ whole genome shotgun (WGS) entry which is preliminary data.</text>
</comment>
<evidence type="ECO:0000256" key="1">
    <source>
        <dbReference type="SAM" id="MobiDB-lite"/>
    </source>
</evidence>
<protein>
    <submittedName>
        <fullName evidence="2">Uncharacterized protein</fullName>
    </submittedName>
</protein>
<feature type="region of interest" description="Disordered" evidence="1">
    <location>
        <begin position="241"/>
        <end position="269"/>
    </location>
</feature>
<dbReference type="Proteomes" id="UP001165082">
    <property type="component" value="Unassembled WGS sequence"/>
</dbReference>
<feature type="region of interest" description="Disordered" evidence="1">
    <location>
        <begin position="544"/>
        <end position="581"/>
    </location>
</feature>
<feature type="region of interest" description="Disordered" evidence="1">
    <location>
        <begin position="1"/>
        <end position="37"/>
    </location>
</feature>
<dbReference type="AlphaFoldDB" id="A0A9W6Z4V3"/>